<evidence type="ECO:0000313" key="3">
    <source>
        <dbReference type="Proteomes" id="UP000887159"/>
    </source>
</evidence>
<accession>A0A8X7B9I9</accession>
<keyword evidence="3" id="KW-1185">Reference proteome</keyword>
<evidence type="ECO:0000313" key="2">
    <source>
        <dbReference type="EMBL" id="GFY23089.1"/>
    </source>
</evidence>
<proteinExistence type="predicted"/>
<dbReference type="AlphaFoldDB" id="A0A8X7B9I9"/>
<dbReference type="EMBL" id="BMAU01021362">
    <property type="protein sequence ID" value="GFY23089.1"/>
    <property type="molecule type" value="Genomic_DNA"/>
</dbReference>
<dbReference type="Proteomes" id="UP000887159">
    <property type="component" value="Unassembled WGS sequence"/>
</dbReference>
<organism evidence="2 3">
    <name type="scientific">Trichonephila clavipes</name>
    <name type="common">Golden silk orbweaver</name>
    <name type="synonym">Nephila clavipes</name>
    <dbReference type="NCBI Taxonomy" id="2585209"/>
    <lineage>
        <taxon>Eukaryota</taxon>
        <taxon>Metazoa</taxon>
        <taxon>Ecdysozoa</taxon>
        <taxon>Arthropoda</taxon>
        <taxon>Chelicerata</taxon>
        <taxon>Arachnida</taxon>
        <taxon>Araneae</taxon>
        <taxon>Araneomorphae</taxon>
        <taxon>Entelegynae</taxon>
        <taxon>Araneoidea</taxon>
        <taxon>Nephilidae</taxon>
        <taxon>Trichonephila</taxon>
    </lineage>
</organism>
<feature type="compositionally biased region" description="Polar residues" evidence="1">
    <location>
        <begin position="34"/>
        <end position="44"/>
    </location>
</feature>
<reference evidence="2" key="1">
    <citation type="submission" date="2020-08" db="EMBL/GenBank/DDBJ databases">
        <title>Multicomponent nature underlies the extraordinary mechanical properties of spider dragline silk.</title>
        <authorList>
            <person name="Kono N."/>
            <person name="Nakamura H."/>
            <person name="Mori M."/>
            <person name="Yoshida Y."/>
            <person name="Ohtoshi R."/>
            <person name="Malay A.D."/>
            <person name="Moran D.A.P."/>
            <person name="Tomita M."/>
            <person name="Numata K."/>
            <person name="Arakawa K."/>
        </authorList>
    </citation>
    <scope>NUCLEOTIDE SEQUENCE</scope>
</reference>
<sequence>MPDFGSEFHIACMRSERSSFEAAGRGSRARHQNPTRAQYTSYPANKQAKEEVACAGLNRSLGQSLQHLGVHYPAER</sequence>
<protein>
    <submittedName>
        <fullName evidence="2">Uncharacterized protein</fullName>
    </submittedName>
</protein>
<comment type="caution">
    <text evidence="2">The sequence shown here is derived from an EMBL/GenBank/DDBJ whole genome shotgun (WGS) entry which is preliminary data.</text>
</comment>
<name>A0A8X7B9I9_TRICX</name>
<feature type="region of interest" description="Disordered" evidence="1">
    <location>
        <begin position="19"/>
        <end position="44"/>
    </location>
</feature>
<evidence type="ECO:0000256" key="1">
    <source>
        <dbReference type="SAM" id="MobiDB-lite"/>
    </source>
</evidence>
<gene>
    <name evidence="2" type="ORF">TNCV_3763291</name>
</gene>